<evidence type="ECO:0008006" key="4">
    <source>
        <dbReference type="Google" id="ProtNLM"/>
    </source>
</evidence>
<dbReference type="EMBL" id="NFII01000004">
    <property type="protein sequence ID" value="OUO01827.1"/>
    <property type="molecule type" value="Genomic_DNA"/>
</dbReference>
<keyword evidence="1" id="KW-0812">Transmembrane</keyword>
<reference evidence="3" key="1">
    <citation type="submission" date="2017-04" db="EMBL/GenBank/DDBJ databases">
        <title>Function of individual gut microbiota members based on whole genome sequencing of pure cultures obtained from chicken caecum.</title>
        <authorList>
            <person name="Medvecky M."/>
            <person name="Cejkova D."/>
            <person name="Polansky O."/>
            <person name="Karasova D."/>
            <person name="Kubasova T."/>
            <person name="Cizek A."/>
            <person name="Rychlik I."/>
        </authorList>
    </citation>
    <scope>NUCLEOTIDE SEQUENCE [LARGE SCALE GENOMIC DNA]</scope>
    <source>
        <strain evidence="3">An43</strain>
    </source>
</reference>
<sequence>MNEPLLSICIPTNGISKWILPTLEAIYSQNVDISLYEVVITDNGADSTLSQDLELYKYDNLHYVRTNDNGFLNLVTSLECGNGTLRKMLNHRSVIIPGTIERWLSFAEKYKKTKPVLFFSDFRLKKGGCIECENIDSFIESLSYWSSWSAGLSIWDIDVDRIKTIKLNEMFPNTSLLLNMRETTEYVICDDKYQEMQDETGKGGYDLFHTFAVTYLDILSELRIHKRISEKTFISVKKDLKGFLLMWFRTLLHDKDKYTFVNSDIKQSFLVYYSEKDYYYINALAYLLLPFDLLIIKVKKLIKKMFS</sequence>
<accession>A0A1Y3YVT1</accession>
<protein>
    <recommendedName>
        <fullName evidence="4">Glycosyltransferase 2-like domain-containing protein</fullName>
    </recommendedName>
</protein>
<keyword evidence="1" id="KW-0472">Membrane</keyword>
<organism evidence="2 3">
    <name type="scientific">Bacteroides clarus</name>
    <dbReference type="NCBI Taxonomy" id="626929"/>
    <lineage>
        <taxon>Bacteria</taxon>
        <taxon>Pseudomonadati</taxon>
        <taxon>Bacteroidota</taxon>
        <taxon>Bacteroidia</taxon>
        <taxon>Bacteroidales</taxon>
        <taxon>Bacteroidaceae</taxon>
        <taxon>Bacteroides</taxon>
    </lineage>
</organism>
<gene>
    <name evidence="2" type="ORF">B5F97_06295</name>
</gene>
<comment type="caution">
    <text evidence="2">The sequence shown here is derived from an EMBL/GenBank/DDBJ whole genome shotgun (WGS) entry which is preliminary data.</text>
</comment>
<dbReference type="AlphaFoldDB" id="A0A1Y3YVT1"/>
<evidence type="ECO:0000313" key="2">
    <source>
        <dbReference type="EMBL" id="OUO01827.1"/>
    </source>
</evidence>
<name>A0A1Y3YVT1_9BACE</name>
<evidence type="ECO:0000256" key="1">
    <source>
        <dbReference type="SAM" id="Phobius"/>
    </source>
</evidence>
<dbReference type="Proteomes" id="UP000195386">
    <property type="component" value="Unassembled WGS sequence"/>
</dbReference>
<dbReference type="SUPFAM" id="SSF53448">
    <property type="entry name" value="Nucleotide-diphospho-sugar transferases"/>
    <property type="match status" value="1"/>
</dbReference>
<evidence type="ECO:0000313" key="3">
    <source>
        <dbReference type="Proteomes" id="UP000195386"/>
    </source>
</evidence>
<feature type="transmembrane region" description="Helical" evidence="1">
    <location>
        <begin position="278"/>
        <end position="296"/>
    </location>
</feature>
<dbReference type="RefSeq" id="WP_087425762.1">
    <property type="nucleotide sequence ID" value="NZ_CATZGC010000021.1"/>
</dbReference>
<proteinExistence type="predicted"/>
<dbReference type="Gene3D" id="3.90.550.10">
    <property type="entry name" value="Spore Coat Polysaccharide Biosynthesis Protein SpsA, Chain A"/>
    <property type="match status" value="1"/>
</dbReference>
<keyword evidence="1" id="KW-1133">Transmembrane helix</keyword>
<dbReference type="InterPro" id="IPR029044">
    <property type="entry name" value="Nucleotide-diphossugar_trans"/>
</dbReference>